<dbReference type="GO" id="GO:0070475">
    <property type="term" value="P:rRNA base methylation"/>
    <property type="evidence" value="ECO:0007669"/>
    <property type="project" value="TreeGrafter"/>
</dbReference>
<feature type="binding site" evidence="4">
    <location>
        <position position="66"/>
    </location>
    <ligand>
        <name>S-adenosyl-L-methionine</name>
        <dbReference type="ChEBI" id="CHEBI:59789"/>
    </ligand>
</feature>
<evidence type="ECO:0000256" key="4">
    <source>
        <dbReference type="PROSITE-ProRule" id="PRU01024"/>
    </source>
</evidence>
<sequence>MLAPRTWPFRQVPSSSRRPRRPRTGPWSSAWWRWPTRAAARCSSCSPAAATSPALAREAAEVVAVEEDRGSASALLRLAKKALASRQAKVEVRRLDATRALNRYAAEGRSFDRVVLDPPRSGLGLHGARALARVASGRTVFVACDPATLARDLEPMLEAGHRAASALAIDMMPMTPEVEVIVALDAPRERS</sequence>
<name>A0A9X3EX98_9BACT</name>
<protein>
    <submittedName>
        <fullName evidence="6">RsmD family RNA methyltransferase</fullName>
    </submittedName>
</protein>
<evidence type="ECO:0000256" key="3">
    <source>
        <dbReference type="ARBA" id="ARBA00022691"/>
    </source>
</evidence>
<feature type="region of interest" description="Disordered" evidence="5">
    <location>
        <begin position="1"/>
        <end position="25"/>
    </location>
</feature>
<keyword evidence="3 4" id="KW-0949">S-adenosyl-L-methionine</keyword>
<evidence type="ECO:0000313" key="7">
    <source>
        <dbReference type="Proteomes" id="UP001150924"/>
    </source>
</evidence>
<organism evidence="6 7">
    <name type="scientific">Nannocystis pusilla</name>
    <dbReference type="NCBI Taxonomy" id="889268"/>
    <lineage>
        <taxon>Bacteria</taxon>
        <taxon>Pseudomonadati</taxon>
        <taxon>Myxococcota</taxon>
        <taxon>Polyangia</taxon>
        <taxon>Nannocystales</taxon>
        <taxon>Nannocystaceae</taxon>
        <taxon>Nannocystis</taxon>
    </lineage>
</organism>
<feature type="binding site" evidence="4">
    <location>
        <position position="117"/>
    </location>
    <ligand>
        <name>S-adenosyl-L-methionine</name>
        <dbReference type="ChEBI" id="CHEBI:59789"/>
    </ligand>
</feature>
<dbReference type="InterPro" id="IPR029063">
    <property type="entry name" value="SAM-dependent_MTases_sf"/>
</dbReference>
<dbReference type="Pfam" id="PF05958">
    <property type="entry name" value="tRNA_U5-meth_tr"/>
    <property type="match status" value="1"/>
</dbReference>
<dbReference type="InterPro" id="IPR010280">
    <property type="entry name" value="U5_MeTrfase_fam"/>
</dbReference>
<comment type="caution">
    <text evidence="4">Lacks conserved residue(s) required for the propagation of feature annotation.</text>
</comment>
<evidence type="ECO:0000313" key="6">
    <source>
        <dbReference type="EMBL" id="MCY1007293.1"/>
    </source>
</evidence>
<feature type="active site" description="Nucleophile" evidence="4">
    <location>
        <position position="144"/>
    </location>
</feature>
<dbReference type="EMBL" id="JAPNKE010000002">
    <property type="protein sequence ID" value="MCY1007293.1"/>
    <property type="molecule type" value="Genomic_DNA"/>
</dbReference>
<dbReference type="PROSITE" id="PS51687">
    <property type="entry name" value="SAM_MT_RNA_M5U"/>
    <property type="match status" value="1"/>
</dbReference>
<keyword evidence="1 4" id="KW-0489">Methyltransferase</keyword>
<evidence type="ECO:0000256" key="5">
    <source>
        <dbReference type="SAM" id="MobiDB-lite"/>
    </source>
</evidence>
<keyword evidence="2 4" id="KW-0808">Transferase</keyword>
<proteinExistence type="inferred from homology"/>
<dbReference type="Gene3D" id="3.40.50.150">
    <property type="entry name" value="Vaccinia Virus protein VP39"/>
    <property type="match status" value="1"/>
</dbReference>
<gene>
    <name evidence="6" type="ORF">OV079_17365</name>
</gene>
<dbReference type="PANTHER" id="PTHR11061">
    <property type="entry name" value="RNA M5U METHYLTRANSFERASE"/>
    <property type="match status" value="1"/>
</dbReference>
<reference evidence="6" key="1">
    <citation type="submission" date="2022-11" db="EMBL/GenBank/DDBJ databases">
        <title>Minimal conservation of predation-associated metabolite biosynthetic gene clusters underscores biosynthetic potential of Myxococcota including descriptions for ten novel species: Archangium lansinium sp. nov., Myxococcus landrumus sp. nov., Nannocystis bai.</title>
        <authorList>
            <person name="Ahearne A."/>
            <person name="Stevens C."/>
            <person name="Phillips K."/>
        </authorList>
    </citation>
    <scope>NUCLEOTIDE SEQUENCE</scope>
    <source>
        <strain evidence="6">Na p29</strain>
    </source>
</reference>
<keyword evidence="7" id="KW-1185">Reference proteome</keyword>
<dbReference type="SUPFAM" id="SSF53335">
    <property type="entry name" value="S-adenosyl-L-methionine-dependent methyltransferases"/>
    <property type="match status" value="1"/>
</dbReference>
<comment type="similarity">
    <text evidence="4">Belongs to the class I-like SAM-binding methyltransferase superfamily. RNA M5U methyltransferase family.</text>
</comment>
<dbReference type="PANTHER" id="PTHR11061:SF30">
    <property type="entry name" value="TRNA (URACIL(54)-C(5))-METHYLTRANSFERASE"/>
    <property type="match status" value="1"/>
</dbReference>
<accession>A0A9X3EX98</accession>
<dbReference type="Proteomes" id="UP001150924">
    <property type="component" value="Unassembled WGS sequence"/>
</dbReference>
<evidence type="ECO:0000256" key="2">
    <source>
        <dbReference type="ARBA" id="ARBA00022679"/>
    </source>
</evidence>
<dbReference type="AlphaFoldDB" id="A0A9X3EX98"/>
<evidence type="ECO:0000256" key="1">
    <source>
        <dbReference type="ARBA" id="ARBA00022603"/>
    </source>
</evidence>
<comment type="caution">
    <text evidence="6">The sequence shown here is derived from an EMBL/GenBank/DDBJ whole genome shotgun (WGS) entry which is preliminary data.</text>
</comment>
<dbReference type="GO" id="GO:0070041">
    <property type="term" value="F:rRNA (uridine-C5-)-methyltransferase activity"/>
    <property type="evidence" value="ECO:0007669"/>
    <property type="project" value="TreeGrafter"/>
</dbReference>
<dbReference type="RefSeq" id="WP_267769900.1">
    <property type="nucleotide sequence ID" value="NZ_JAPNKE010000002.1"/>
</dbReference>